<feature type="compositionally biased region" description="Basic and acidic residues" evidence="1">
    <location>
        <begin position="174"/>
        <end position="183"/>
    </location>
</feature>
<accession>A0A9P6T1R4</accession>
<evidence type="ECO:0000313" key="4">
    <source>
        <dbReference type="Proteomes" id="UP000703661"/>
    </source>
</evidence>
<evidence type="ECO:0000259" key="2">
    <source>
        <dbReference type="Pfam" id="PF17682"/>
    </source>
</evidence>
<dbReference type="GO" id="GO:0001003">
    <property type="term" value="F:RNA polymerase III type 2 promoter sequence-specific DNA binding"/>
    <property type="evidence" value="ECO:0007669"/>
    <property type="project" value="TreeGrafter"/>
</dbReference>
<dbReference type="AlphaFoldDB" id="A0A9P6T1R4"/>
<proteinExistence type="predicted"/>
<gene>
    <name evidence="3" type="primary">TFC1</name>
    <name evidence="3" type="ORF">BGZ80_007102</name>
</gene>
<protein>
    <submittedName>
        <fullName evidence="3">Tau 95 subunit of transcription factor TFIIIC</fullName>
    </submittedName>
</protein>
<sequence>MAASNRKLSKIEQVPDAKFFSVEFPGHVENVNKALEALGGKRAITDAISTGNFLLKATRRYKVKRRLGSERSLPPYRAPRDDDVPYDKDVEYRFEVLGAIPKTVRFSGLADYQHIVDPKDEIVRIKSDLQNMEYENLISVKLDNTDPTEDISMTQLVPPGAISKSGVPHPFRYKARERDDAVKAKPGRKKKPSFRPKKQPGDLTGIAPVESNESGDDA</sequence>
<feature type="compositionally biased region" description="Basic residues" evidence="1">
    <location>
        <begin position="185"/>
        <end position="198"/>
    </location>
</feature>
<dbReference type="InterPro" id="IPR042536">
    <property type="entry name" value="TFIIIC_tauA_Sfc1"/>
</dbReference>
<dbReference type="InterPro" id="IPR041499">
    <property type="entry name" value="Tfc1/Sfc1_N"/>
</dbReference>
<evidence type="ECO:0000313" key="3">
    <source>
        <dbReference type="EMBL" id="KAG0018491.1"/>
    </source>
</evidence>
<dbReference type="GO" id="GO:0006384">
    <property type="term" value="P:transcription initiation at RNA polymerase III promoter"/>
    <property type="evidence" value="ECO:0007669"/>
    <property type="project" value="InterPro"/>
</dbReference>
<dbReference type="PANTHER" id="PTHR13230">
    <property type="entry name" value="GENERAL TRANSCRIPTION FACTOR IIIC, POLYPEPTIDE 5"/>
    <property type="match status" value="1"/>
</dbReference>
<organism evidence="3 4">
    <name type="scientific">Entomortierella chlamydospora</name>
    <dbReference type="NCBI Taxonomy" id="101097"/>
    <lineage>
        <taxon>Eukaryota</taxon>
        <taxon>Fungi</taxon>
        <taxon>Fungi incertae sedis</taxon>
        <taxon>Mucoromycota</taxon>
        <taxon>Mortierellomycotina</taxon>
        <taxon>Mortierellomycetes</taxon>
        <taxon>Mortierellales</taxon>
        <taxon>Mortierellaceae</taxon>
        <taxon>Entomortierella</taxon>
    </lineage>
</organism>
<dbReference type="GO" id="GO:0001002">
    <property type="term" value="F:RNA polymerase III type 1 promoter sequence-specific DNA binding"/>
    <property type="evidence" value="ECO:0007669"/>
    <property type="project" value="TreeGrafter"/>
</dbReference>
<comment type="caution">
    <text evidence="3">The sequence shown here is derived from an EMBL/GenBank/DDBJ whole genome shotgun (WGS) entry which is preliminary data.</text>
</comment>
<evidence type="ECO:0000256" key="1">
    <source>
        <dbReference type="SAM" id="MobiDB-lite"/>
    </source>
</evidence>
<dbReference type="Pfam" id="PF17682">
    <property type="entry name" value="Tau95_N"/>
    <property type="match status" value="1"/>
</dbReference>
<feature type="domain" description="Transcription factor IIIC subunit Tfc1/Sfc1 triple barrel" evidence="2">
    <location>
        <begin position="49"/>
        <end position="114"/>
    </location>
</feature>
<feature type="region of interest" description="Disordered" evidence="1">
    <location>
        <begin position="163"/>
        <end position="218"/>
    </location>
</feature>
<dbReference type="GO" id="GO:0000127">
    <property type="term" value="C:transcription factor TFIIIC complex"/>
    <property type="evidence" value="ECO:0007669"/>
    <property type="project" value="InterPro"/>
</dbReference>
<dbReference type="Gene3D" id="3.30.200.160">
    <property type="entry name" value="TFIIIC, subcomplex tauA, subunit Sfc1, barrel domain"/>
    <property type="match status" value="2"/>
</dbReference>
<keyword evidence="4" id="KW-1185">Reference proteome</keyword>
<name>A0A9P6T1R4_9FUNG</name>
<dbReference type="PANTHER" id="PTHR13230:SF5">
    <property type="entry name" value="GENERAL TRANSCRIPTION FACTOR 3C POLYPEPTIDE 5"/>
    <property type="match status" value="1"/>
</dbReference>
<dbReference type="Proteomes" id="UP000703661">
    <property type="component" value="Unassembled WGS sequence"/>
</dbReference>
<reference evidence="3" key="1">
    <citation type="journal article" date="2020" name="Fungal Divers.">
        <title>Resolving the Mortierellaceae phylogeny through synthesis of multi-gene phylogenetics and phylogenomics.</title>
        <authorList>
            <person name="Vandepol N."/>
            <person name="Liber J."/>
            <person name="Desiro A."/>
            <person name="Na H."/>
            <person name="Kennedy M."/>
            <person name="Barry K."/>
            <person name="Grigoriev I.V."/>
            <person name="Miller A.N."/>
            <person name="O'Donnell K."/>
            <person name="Stajich J.E."/>
            <person name="Bonito G."/>
        </authorList>
    </citation>
    <scope>NUCLEOTIDE SEQUENCE</scope>
    <source>
        <strain evidence="3">NRRL 2769</strain>
    </source>
</reference>
<dbReference type="EMBL" id="JAAAID010000358">
    <property type="protein sequence ID" value="KAG0018491.1"/>
    <property type="molecule type" value="Genomic_DNA"/>
</dbReference>
<dbReference type="InterPro" id="IPR040454">
    <property type="entry name" value="TF_IIIC_Tfc1/Sfc1"/>
</dbReference>